<dbReference type="SUPFAM" id="SSF54427">
    <property type="entry name" value="NTF2-like"/>
    <property type="match status" value="1"/>
</dbReference>
<dbReference type="Pfam" id="PF12680">
    <property type="entry name" value="SnoaL_2"/>
    <property type="match status" value="1"/>
</dbReference>
<evidence type="ECO:0000313" key="4">
    <source>
        <dbReference type="EMBL" id="TWT20365.1"/>
    </source>
</evidence>
<dbReference type="Gene3D" id="2.30.40.10">
    <property type="entry name" value="Urease, subunit C, domain 1"/>
    <property type="match status" value="1"/>
</dbReference>
<accession>A0A5C5U4I9</accession>
<dbReference type="InterPro" id="IPR032710">
    <property type="entry name" value="NTF2-like_dom_sf"/>
</dbReference>
<dbReference type="PANTHER" id="PTHR43135:SF3">
    <property type="entry name" value="ALPHA-D-RIBOSE 1-METHYLPHOSPHONATE 5-TRIPHOSPHATE DIPHOSPHATASE"/>
    <property type="match status" value="1"/>
</dbReference>
<dbReference type="OrthoDB" id="9782972at2"/>
<dbReference type="Proteomes" id="UP000319980">
    <property type="component" value="Unassembled WGS sequence"/>
</dbReference>
<evidence type="ECO:0000313" key="5">
    <source>
        <dbReference type="Proteomes" id="UP000319980"/>
    </source>
</evidence>
<evidence type="ECO:0000256" key="1">
    <source>
        <dbReference type="SAM" id="SignalP"/>
    </source>
</evidence>
<feature type="domain" description="Amidohydrolase-related" evidence="2">
    <location>
        <begin position="76"/>
        <end position="453"/>
    </location>
</feature>
<proteinExistence type="predicted"/>
<evidence type="ECO:0000259" key="2">
    <source>
        <dbReference type="Pfam" id="PF01979"/>
    </source>
</evidence>
<dbReference type="RefSeq" id="WP_146388100.1">
    <property type="nucleotide sequence ID" value="NZ_VOHK01000004.1"/>
</dbReference>
<dbReference type="InterPro" id="IPR011059">
    <property type="entry name" value="Metal-dep_hydrolase_composite"/>
</dbReference>
<dbReference type="Gene3D" id="3.20.20.140">
    <property type="entry name" value="Metal-dependent hydrolases"/>
    <property type="match status" value="1"/>
</dbReference>
<evidence type="ECO:0000259" key="3">
    <source>
        <dbReference type="Pfam" id="PF12680"/>
    </source>
</evidence>
<keyword evidence="5" id="KW-1185">Reference proteome</keyword>
<keyword evidence="4" id="KW-0378">Hydrolase</keyword>
<dbReference type="SUPFAM" id="SSF51556">
    <property type="entry name" value="Metallo-dependent hydrolases"/>
    <property type="match status" value="1"/>
</dbReference>
<gene>
    <name evidence="4" type="ORF">FQY83_11620</name>
</gene>
<sequence length="593" mass="63499">MPRPSVLCLAALIACAAHAAEPERAIVGATLLNPDSAPLADAVVLVRDGRIVAAGRAGEVEVPEGAERIDAAGKWLVPGLVDAHVHFFQSGGLYARPDALDLREVVPYEQEIAGVKASLDDAFRRTLRSGITTVVDFGGPMWNFEVRQRAQASTSAPRVAVAGPLVSTWKPPIIADVDDPPIIAAASAQEARELVRAQLPSKPDFIKIWFVVQQGETPARHLPVVAAAIDETHAHGLRVAVHATELETARAAVEAGADVLVHGVFDAPVDEAFVALLKSRGTVYVPTLGVMEGYDRIFVRKPGLTDEERGWGSPDAIASFADLGRISTDLLPGYLPQLWAQDLEPRRAKVAQQNLKTLSDAGVPIATGTDAGNIGTLHGASYVRELQLMAEAGLSPARILADSTLGGARLLGLEQEMGTIAPGKRADLVILDADPLADVGNFGRIHAVMKAGTLWPADALLAGSHEQARHRNPDAFAGATDPANQPEAVVQRQLEAYNARDVDAFLATYGPDIELFDFPGERHTQGLDAMRATYGKLFEANPELHAEVRKRIVRGRYVIDHEVIGGTAQGLTFEAIAIYEVRGGKIRRVWFIQ</sequence>
<protein>
    <submittedName>
        <fullName evidence="4">Amidohydrolase family protein</fullName>
    </submittedName>
</protein>
<dbReference type="PROSITE" id="PS51257">
    <property type="entry name" value="PROKAR_LIPOPROTEIN"/>
    <property type="match status" value="1"/>
</dbReference>
<feature type="domain" description="SnoaL-like" evidence="3">
    <location>
        <begin position="490"/>
        <end position="588"/>
    </location>
</feature>
<dbReference type="InterPro" id="IPR051781">
    <property type="entry name" value="Metallo-dep_Hydrolase"/>
</dbReference>
<organism evidence="4 5">
    <name type="scientific">Luteimonas marina</name>
    <dbReference type="NCBI Taxonomy" id="488485"/>
    <lineage>
        <taxon>Bacteria</taxon>
        <taxon>Pseudomonadati</taxon>
        <taxon>Pseudomonadota</taxon>
        <taxon>Gammaproteobacteria</taxon>
        <taxon>Lysobacterales</taxon>
        <taxon>Lysobacteraceae</taxon>
        <taxon>Luteimonas</taxon>
    </lineage>
</organism>
<dbReference type="EMBL" id="VOHK01000004">
    <property type="protein sequence ID" value="TWT20365.1"/>
    <property type="molecule type" value="Genomic_DNA"/>
</dbReference>
<dbReference type="InterPro" id="IPR032466">
    <property type="entry name" value="Metal_Hydrolase"/>
</dbReference>
<dbReference type="Pfam" id="PF01979">
    <property type="entry name" value="Amidohydro_1"/>
    <property type="match status" value="1"/>
</dbReference>
<dbReference type="InterPro" id="IPR006680">
    <property type="entry name" value="Amidohydro-rel"/>
</dbReference>
<dbReference type="SUPFAM" id="SSF51338">
    <property type="entry name" value="Composite domain of metallo-dependent hydrolases"/>
    <property type="match status" value="1"/>
</dbReference>
<dbReference type="Gene3D" id="3.10.450.50">
    <property type="match status" value="1"/>
</dbReference>
<reference evidence="4 5" key="1">
    <citation type="journal article" date="2008" name="Int. J. Syst. Evol. Microbiol.">
        <title>Luteimonas marina sp. nov., isolated from seawater.</title>
        <authorList>
            <person name="Baik K.S."/>
            <person name="Park S.C."/>
            <person name="Kim M.S."/>
            <person name="Kim E.M."/>
            <person name="Park C."/>
            <person name="Chun J."/>
            <person name="Seong C.N."/>
        </authorList>
    </citation>
    <scope>NUCLEOTIDE SEQUENCE [LARGE SCALE GENOMIC DNA]</scope>
    <source>
        <strain evidence="4 5">FR1330</strain>
    </source>
</reference>
<dbReference type="InterPro" id="IPR037401">
    <property type="entry name" value="SnoaL-like"/>
</dbReference>
<name>A0A5C5U4I9_9GAMM</name>
<feature type="signal peptide" evidence="1">
    <location>
        <begin position="1"/>
        <end position="19"/>
    </location>
</feature>
<dbReference type="PANTHER" id="PTHR43135">
    <property type="entry name" value="ALPHA-D-RIBOSE 1-METHYLPHOSPHONATE 5-TRIPHOSPHATE DIPHOSPHATASE"/>
    <property type="match status" value="1"/>
</dbReference>
<keyword evidence="1" id="KW-0732">Signal</keyword>
<dbReference type="AlphaFoldDB" id="A0A5C5U4I9"/>
<dbReference type="GO" id="GO:0016810">
    <property type="term" value="F:hydrolase activity, acting on carbon-nitrogen (but not peptide) bonds"/>
    <property type="evidence" value="ECO:0007669"/>
    <property type="project" value="InterPro"/>
</dbReference>
<feature type="chain" id="PRO_5022736608" evidence="1">
    <location>
        <begin position="20"/>
        <end position="593"/>
    </location>
</feature>
<comment type="caution">
    <text evidence="4">The sequence shown here is derived from an EMBL/GenBank/DDBJ whole genome shotgun (WGS) entry which is preliminary data.</text>
</comment>